<keyword evidence="2" id="KW-0934">Plastid</keyword>
<geneLocation type="apicoplast" evidence="2"/>
<organism evidence="2 3">
    <name type="scientific">Babesia microti (strain RI)</name>
    <dbReference type="NCBI Taxonomy" id="1133968"/>
    <lineage>
        <taxon>Eukaryota</taxon>
        <taxon>Sar</taxon>
        <taxon>Alveolata</taxon>
        <taxon>Apicomplexa</taxon>
        <taxon>Aconoidasida</taxon>
        <taxon>Piroplasmida</taxon>
        <taxon>Babesiidae</taxon>
        <taxon>Babesia</taxon>
    </lineage>
</organism>
<comment type="similarity">
    <text evidence="1">Belongs to the universal ribosomal protein uS2 family.</text>
</comment>
<dbReference type="EMBL" id="LK028575">
    <property type="protein sequence ID" value="CDR32616.1"/>
    <property type="molecule type" value="Genomic_DNA"/>
</dbReference>
<proteinExistence type="inferred from homology"/>
<dbReference type="SUPFAM" id="SSF52313">
    <property type="entry name" value="Ribosomal protein S2"/>
    <property type="match status" value="1"/>
</dbReference>
<accession>A0A068W9B6</accession>
<dbReference type="VEuPathDB" id="PiroplasmaDB:BmR1_api00570"/>
<keyword evidence="3" id="KW-1185">Reference proteome</keyword>
<keyword evidence="2" id="KW-0933">Apicoplast</keyword>
<dbReference type="GO" id="GO:0003735">
    <property type="term" value="F:structural constituent of ribosome"/>
    <property type="evidence" value="ECO:0007669"/>
    <property type="project" value="InterPro"/>
</dbReference>
<protein>
    <submittedName>
        <fullName evidence="2">Ribosomal protein S2</fullName>
    </submittedName>
</protein>
<dbReference type="Pfam" id="PF00318">
    <property type="entry name" value="Ribosomal_S2"/>
    <property type="match status" value="1"/>
</dbReference>
<dbReference type="GO" id="GO:0006412">
    <property type="term" value="P:translation"/>
    <property type="evidence" value="ECO:0007669"/>
    <property type="project" value="InterPro"/>
</dbReference>
<dbReference type="Gene3D" id="3.40.50.10490">
    <property type="entry name" value="Glucose-6-phosphate isomerase like protein, domain 1"/>
    <property type="match status" value="1"/>
</dbReference>
<dbReference type="RefSeq" id="YP_009363185.1">
    <property type="nucleotide sequence ID" value="NC_034636.1"/>
</dbReference>
<dbReference type="AlphaFoldDB" id="A0A068W9B6"/>
<dbReference type="GeneID" id="32877946"/>
<keyword evidence="2" id="KW-0687">Ribonucleoprotein</keyword>
<dbReference type="GO" id="GO:0005840">
    <property type="term" value="C:ribosome"/>
    <property type="evidence" value="ECO:0007669"/>
    <property type="project" value="UniProtKB-KW"/>
</dbReference>
<evidence type="ECO:0000256" key="1">
    <source>
        <dbReference type="ARBA" id="ARBA00006242"/>
    </source>
</evidence>
<name>A0A068W9B6_BABMR</name>
<dbReference type="InterPro" id="IPR023591">
    <property type="entry name" value="Ribosomal_uS2_flav_dom_sf"/>
</dbReference>
<sequence length="226" mass="27031">MNSLKTLTLKNILINNIHYNNYNKLFINNNILITKKYNYNLISIISNLYNFYKIIYYLNLNNIRFIFIYTFKNKYIKNLIKKISELTLNFYFLSSWKSGLFTNKTTINKKIILIKSIILFKKLLIKKYIKTKNIKLLKIILKLKSKLNKKLTTTKCLINKNILNSNFLIFLSPKKDIKIIKEAYLTNKIIIIFEQIKSKFSDFSITYLDNINKSKLLFYFSLFCSI</sequence>
<reference evidence="2" key="1">
    <citation type="submission" date="2014-04" db="EMBL/GenBank/DDBJ databases">
        <title>Structure and function of the apicoplast genome of the human pathogen Babesia microti.</title>
        <authorList>
            <person name="Garg A."/>
            <person name="Stein A."/>
            <person name="Zhao W."/>
            <person name="Dwivedi A."/>
            <person name="Frutos R."/>
            <person name="Cornillot E."/>
            <person name="Ben Mamoun C."/>
        </authorList>
    </citation>
    <scope>NUCLEOTIDE SEQUENCE [LARGE SCALE GENOMIC DNA]</scope>
    <source>
        <strain evidence="2">RI</strain>
    </source>
</reference>
<evidence type="ECO:0000313" key="3">
    <source>
        <dbReference type="Proteomes" id="UP000002899"/>
    </source>
</evidence>
<dbReference type="InterPro" id="IPR001865">
    <property type="entry name" value="Ribosomal_uS2"/>
</dbReference>
<dbReference type="Proteomes" id="UP000002899">
    <property type="component" value="Apicoplast Pltd"/>
</dbReference>
<evidence type="ECO:0000313" key="2">
    <source>
        <dbReference type="EMBL" id="CDR32616.1"/>
    </source>
</evidence>
<gene>
    <name evidence="2" type="primary">rps2</name>
</gene>
<dbReference type="KEGG" id="bmic:B661_pgp01"/>
<keyword evidence="2" id="KW-0689">Ribosomal protein</keyword>